<dbReference type="InterPro" id="IPR012902">
    <property type="entry name" value="N_methyl_site"/>
</dbReference>
<dbReference type="PANTHER" id="PTHR30093">
    <property type="entry name" value="GENERAL SECRETION PATHWAY PROTEIN G"/>
    <property type="match status" value="1"/>
</dbReference>
<evidence type="ECO:0000256" key="2">
    <source>
        <dbReference type="SAM" id="Phobius"/>
    </source>
</evidence>
<keyword evidence="2" id="KW-0812">Transmembrane</keyword>
<name>A0A399FXH8_UNCN2</name>
<dbReference type="PANTHER" id="PTHR30093:SF2">
    <property type="entry name" value="TYPE II SECRETION SYSTEM PROTEIN H"/>
    <property type="match status" value="1"/>
</dbReference>
<dbReference type="AlphaFoldDB" id="A0A399FXH8"/>
<dbReference type="Proteomes" id="UP000266287">
    <property type="component" value="Unassembled WGS sequence"/>
</dbReference>
<dbReference type="PRINTS" id="PR00813">
    <property type="entry name" value="BCTERIALGSPG"/>
</dbReference>
<accession>A0A399FXH8</accession>
<dbReference type="InterPro" id="IPR000983">
    <property type="entry name" value="Bac_GSPG_pilin"/>
</dbReference>
<dbReference type="GO" id="GO:0015628">
    <property type="term" value="P:protein secretion by the type II secretion system"/>
    <property type="evidence" value="ECO:0007669"/>
    <property type="project" value="InterPro"/>
</dbReference>
<organism evidence="3 4">
    <name type="scientific">candidate division NPL-UPA2 bacterium Unc8</name>
    <dbReference type="NCBI Taxonomy" id="1980939"/>
    <lineage>
        <taxon>Bacteria</taxon>
    </lineage>
</organism>
<comment type="caution">
    <text evidence="3">The sequence shown here is derived from an EMBL/GenBank/DDBJ whole genome shotgun (WGS) entry which is preliminary data.</text>
</comment>
<keyword evidence="2" id="KW-0472">Membrane</keyword>
<dbReference type="GO" id="GO:0015627">
    <property type="term" value="C:type II protein secretion system complex"/>
    <property type="evidence" value="ECO:0007669"/>
    <property type="project" value="InterPro"/>
</dbReference>
<evidence type="ECO:0000313" key="4">
    <source>
        <dbReference type="Proteomes" id="UP000266287"/>
    </source>
</evidence>
<reference evidence="3 4" key="1">
    <citation type="submission" date="2018-08" db="EMBL/GenBank/DDBJ databases">
        <title>Draft genome of candidate division NPL-UPA2 bacterium Unc8 that adapted to ultra-basic serpentinizing groundwater.</title>
        <authorList>
            <person name="Ishii S."/>
            <person name="Suzuki S."/>
            <person name="Nealson K.H."/>
        </authorList>
    </citation>
    <scope>NUCLEOTIDE SEQUENCE [LARGE SCALE GENOMIC DNA]</scope>
    <source>
        <strain evidence="3">Unc8</strain>
    </source>
</reference>
<keyword evidence="2" id="KW-1133">Transmembrane helix</keyword>
<gene>
    <name evidence="3" type="ORF">B9J77_01885</name>
</gene>
<proteinExistence type="predicted"/>
<dbReference type="PROSITE" id="PS00409">
    <property type="entry name" value="PROKAR_NTER_METHYL"/>
    <property type="match status" value="1"/>
</dbReference>
<dbReference type="SUPFAM" id="SSF54523">
    <property type="entry name" value="Pili subunits"/>
    <property type="match status" value="1"/>
</dbReference>
<protein>
    <submittedName>
        <fullName evidence="3">Prepilin-type N-terminal cleavage/methylation domain-containing protein</fullName>
    </submittedName>
</protein>
<dbReference type="Pfam" id="PF07963">
    <property type="entry name" value="N_methyl"/>
    <property type="match status" value="1"/>
</dbReference>
<dbReference type="Gene3D" id="3.30.700.10">
    <property type="entry name" value="Glycoprotein, Type 4 Pilin"/>
    <property type="match status" value="1"/>
</dbReference>
<feature type="transmembrane region" description="Helical" evidence="2">
    <location>
        <begin position="27"/>
        <end position="50"/>
    </location>
</feature>
<evidence type="ECO:0000313" key="3">
    <source>
        <dbReference type="EMBL" id="RII00787.1"/>
    </source>
</evidence>
<dbReference type="NCBIfam" id="TIGR02532">
    <property type="entry name" value="IV_pilin_GFxxxE"/>
    <property type="match status" value="1"/>
</dbReference>
<sequence>MLVELTERLSKSRRGFTPFRDKSLTGFTLIELLVVVAIIAILAAILLPALSRVRGMAKQAVCKSNLRQVGLAFHMYAISNHGFLPKLDFSKTWFEAINPYLPMKQCPGETDIARTRIKQCPSYTAAATFNYSYKLNNRLGRTQHGATTGAHWRLIDSIPSPSKTVLVFDGVADGSGTPHTTPTGSWVVTARRHKGGACLLFVDGHVRWHIEEFRTDKPWGWHEGNPGPFYWNPHGGD</sequence>
<keyword evidence="1" id="KW-0488">Methylation</keyword>
<evidence type="ECO:0000256" key="1">
    <source>
        <dbReference type="ARBA" id="ARBA00022481"/>
    </source>
</evidence>
<dbReference type="InterPro" id="IPR045584">
    <property type="entry name" value="Pilin-like"/>
</dbReference>
<dbReference type="EMBL" id="NDHY01000002">
    <property type="protein sequence ID" value="RII00787.1"/>
    <property type="molecule type" value="Genomic_DNA"/>
</dbReference>